<keyword evidence="8" id="KW-0969">Cilium</keyword>
<evidence type="ECO:0000256" key="1">
    <source>
        <dbReference type="ARBA" id="ARBA00004117"/>
    </source>
</evidence>
<feature type="domain" description="Flagellar basal-body/hook protein C-terminal" evidence="6">
    <location>
        <begin position="191"/>
        <end position="225"/>
    </location>
</feature>
<evidence type="ECO:0000256" key="2">
    <source>
        <dbReference type="ARBA" id="ARBA00009677"/>
    </source>
</evidence>
<dbReference type="InterPro" id="IPR001444">
    <property type="entry name" value="Flag_bb_rod_N"/>
</dbReference>
<dbReference type="InterPro" id="IPR053967">
    <property type="entry name" value="LlgE_F_G-like_D1"/>
</dbReference>
<reference evidence="8 9" key="1">
    <citation type="submission" date="2024-06" db="EMBL/GenBank/DDBJ databases">
        <title>Genomic Encyclopedia of Type Strains, Phase IV (KMG-IV): sequencing the most valuable type-strain genomes for metagenomic binning, comparative biology and taxonomic classification.</title>
        <authorList>
            <person name="Goeker M."/>
        </authorList>
    </citation>
    <scope>NUCLEOTIDE SEQUENCE [LARGE SCALE GENOMIC DNA]</scope>
    <source>
        <strain evidence="8 9">DSM 21331</strain>
    </source>
</reference>
<evidence type="ECO:0000259" key="6">
    <source>
        <dbReference type="Pfam" id="PF06429"/>
    </source>
</evidence>
<gene>
    <name evidence="8" type="ORF">ABID43_000224</name>
</gene>
<dbReference type="NCBIfam" id="TIGR03506">
    <property type="entry name" value="FlgEFG_subfam"/>
    <property type="match status" value="1"/>
</dbReference>
<sequence>MQNALYVALSAQVAMEKRLNAVANNVANLSTSGYRAEDTKFTALLAQASKGAVAFTSSGDTYISQRAGPTIKTDAPLDVAVQGDAWFAVRGANGPVYTRDGRMKMDALGQLRSITGQAMLDPGGAPILLDPQAGPPTIGRDGSVAQGVNQVGSIGLFALDPKSTLTRAEPNGVTSSLAAVPVQDFTRVGMVQGYIEGANVNPVMEMTKLINIQRAFESAASLVSETETSFTGAVRSLSPQG</sequence>
<dbReference type="PANTHER" id="PTHR30435">
    <property type="entry name" value="FLAGELLAR PROTEIN"/>
    <property type="match status" value="1"/>
</dbReference>
<comment type="similarity">
    <text evidence="2 4">Belongs to the flagella basal body rod proteins family.</text>
</comment>
<evidence type="ECO:0000313" key="9">
    <source>
        <dbReference type="Proteomes" id="UP001549145"/>
    </source>
</evidence>
<accession>A0ABV2L1R7</accession>
<dbReference type="InterPro" id="IPR020013">
    <property type="entry name" value="Flagellar_FlgE/F/G"/>
</dbReference>
<dbReference type="InterPro" id="IPR019776">
    <property type="entry name" value="Flagellar_basal_body_rod_CS"/>
</dbReference>
<evidence type="ECO:0000259" key="5">
    <source>
        <dbReference type="Pfam" id="PF00460"/>
    </source>
</evidence>
<keyword evidence="3 4" id="KW-0975">Bacterial flagellum</keyword>
<dbReference type="NCBIfam" id="TIGR02490">
    <property type="entry name" value="flgF"/>
    <property type="match status" value="1"/>
</dbReference>
<evidence type="ECO:0000313" key="8">
    <source>
        <dbReference type="EMBL" id="MET3690705.1"/>
    </source>
</evidence>
<dbReference type="InterPro" id="IPR010930">
    <property type="entry name" value="Flg_bb/hook_C_dom"/>
</dbReference>
<dbReference type="PANTHER" id="PTHR30435:SF19">
    <property type="entry name" value="FLAGELLAR BASAL-BODY ROD PROTEIN FLGG"/>
    <property type="match status" value="1"/>
</dbReference>
<evidence type="ECO:0000256" key="3">
    <source>
        <dbReference type="ARBA" id="ARBA00023143"/>
    </source>
</evidence>
<evidence type="ECO:0000259" key="7">
    <source>
        <dbReference type="Pfam" id="PF22692"/>
    </source>
</evidence>
<dbReference type="Pfam" id="PF22692">
    <property type="entry name" value="LlgE_F_G_D1"/>
    <property type="match status" value="1"/>
</dbReference>
<evidence type="ECO:0000256" key="4">
    <source>
        <dbReference type="RuleBase" id="RU362116"/>
    </source>
</evidence>
<dbReference type="InterPro" id="IPR037925">
    <property type="entry name" value="FlgE/F/G-like"/>
</dbReference>
<dbReference type="EMBL" id="JBEPMM010000001">
    <property type="protein sequence ID" value="MET3690705.1"/>
    <property type="molecule type" value="Genomic_DNA"/>
</dbReference>
<dbReference type="NCBIfam" id="NF009282">
    <property type="entry name" value="PRK12642.1"/>
    <property type="match status" value="1"/>
</dbReference>
<dbReference type="RefSeq" id="WP_238279910.1">
    <property type="nucleotide sequence ID" value="NZ_BPQL01000069.1"/>
</dbReference>
<protein>
    <recommendedName>
        <fullName evidence="4">Flagellar basal-body rod protein FlgF</fullName>
    </recommendedName>
</protein>
<organism evidence="8 9">
    <name type="scientific">Methylobacterium goesingense</name>
    <dbReference type="NCBI Taxonomy" id="243690"/>
    <lineage>
        <taxon>Bacteria</taxon>
        <taxon>Pseudomonadati</taxon>
        <taxon>Pseudomonadota</taxon>
        <taxon>Alphaproteobacteria</taxon>
        <taxon>Hyphomicrobiales</taxon>
        <taxon>Methylobacteriaceae</taxon>
        <taxon>Methylobacterium</taxon>
    </lineage>
</organism>
<keyword evidence="8" id="KW-0966">Cell projection</keyword>
<dbReference type="Pfam" id="PF00460">
    <property type="entry name" value="Flg_bb_rod"/>
    <property type="match status" value="1"/>
</dbReference>
<feature type="domain" description="Flagellar hook protein FlgE/F/G-like D1" evidence="7">
    <location>
        <begin position="80"/>
        <end position="144"/>
    </location>
</feature>
<dbReference type="SUPFAM" id="SSF117143">
    <property type="entry name" value="Flagellar hook protein flgE"/>
    <property type="match status" value="1"/>
</dbReference>
<comment type="subcellular location">
    <subcellularLocation>
        <location evidence="1 4">Bacterial flagellum basal body</location>
    </subcellularLocation>
</comment>
<name>A0ABV2L1R7_9HYPH</name>
<dbReference type="InterPro" id="IPR012836">
    <property type="entry name" value="FlgF"/>
</dbReference>
<comment type="subunit">
    <text evidence="4">The basal body constitutes a major portion of the flagellar organelle and consists of five rings (E,L,P,S, and M) mounted on a central rod. The rod consists of about 26 subunits of FlgG in the distal portion, and FlgB, FlgC and FlgF are thought to build up the proximal portion of the rod with about 6 subunits each.</text>
</comment>
<keyword evidence="8" id="KW-0282">Flagellum</keyword>
<dbReference type="Proteomes" id="UP001549145">
    <property type="component" value="Unassembled WGS sequence"/>
</dbReference>
<keyword evidence="9" id="KW-1185">Reference proteome</keyword>
<proteinExistence type="inferred from homology"/>
<comment type="caution">
    <text evidence="8">The sequence shown here is derived from an EMBL/GenBank/DDBJ whole genome shotgun (WGS) entry which is preliminary data.</text>
</comment>
<dbReference type="PROSITE" id="PS00588">
    <property type="entry name" value="FLAGELLA_BB_ROD"/>
    <property type="match status" value="1"/>
</dbReference>
<feature type="domain" description="Flagellar basal body rod protein N-terminal" evidence="5">
    <location>
        <begin position="5"/>
        <end position="35"/>
    </location>
</feature>
<dbReference type="Pfam" id="PF06429">
    <property type="entry name" value="Flg_bbr_C"/>
    <property type="match status" value="1"/>
</dbReference>